<dbReference type="InterPro" id="IPR041062">
    <property type="entry name" value="Csm1_B"/>
</dbReference>
<dbReference type="GO" id="GO:0004527">
    <property type="term" value="F:exonuclease activity"/>
    <property type="evidence" value="ECO:0007669"/>
    <property type="project" value="UniProtKB-KW"/>
</dbReference>
<dbReference type="GO" id="GO:0004519">
    <property type="term" value="F:endonuclease activity"/>
    <property type="evidence" value="ECO:0007669"/>
    <property type="project" value="UniProtKB-KW"/>
</dbReference>
<evidence type="ECO:0000259" key="12">
    <source>
        <dbReference type="PROSITE" id="PS50887"/>
    </source>
</evidence>
<dbReference type="Gene3D" id="3.30.70.270">
    <property type="match status" value="1"/>
</dbReference>
<evidence type="ECO:0000256" key="3">
    <source>
        <dbReference type="ARBA" id="ARBA00022679"/>
    </source>
</evidence>
<dbReference type="CDD" id="cd09680">
    <property type="entry name" value="Cas10_III"/>
    <property type="match status" value="1"/>
</dbReference>
<dbReference type="InterPro" id="IPR043128">
    <property type="entry name" value="Rev_trsase/Diguanyl_cyclase"/>
</dbReference>
<keyword evidence="10" id="KW-0051">Antiviral defense</keyword>
<protein>
    <recommendedName>
        <fullName evidence="2">CRISPR system single-strand-specific deoxyribonuclease Cas10/Csm1 (subtype III-A)</fullName>
    </recommendedName>
    <alternativeName>
        <fullName evidence="11">Cyclic oligoadenylate synthase</fullName>
    </alternativeName>
</protein>
<evidence type="ECO:0000256" key="1">
    <source>
        <dbReference type="ARBA" id="ARBA00005700"/>
    </source>
</evidence>
<dbReference type="InterPro" id="IPR054767">
    <property type="entry name" value="Cas10-Cmr2_palm2"/>
</dbReference>
<keyword evidence="7" id="KW-0378">Hydrolase</keyword>
<feature type="domain" description="GGDEF" evidence="12">
    <location>
        <begin position="609"/>
        <end position="747"/>
    </location>
</feature>
<dbReference type="PROSITE" id="PS50887">
    <property type="entry name" value="GGDEF"/>
    <property type="match status" value="1"/>
</dbReference>
<gene>
    <name evidence="13" type="ORF">JETT_1983</name>
</gene>
<dbReference type="GO" id="GO:0005524">
    <property type="term" value="F:ATP binding"/>
    <property type="evidence" value="ECO:0007669"/>
    <property type="project" value="UniProtKB-KW"/>
</dbReference>
<dbReference type="NCBIfam" id="TIGR02578">
    <property type="entry name" value="cas_TM1811_Csm1"/>
    <property type="match status" value="1"/>
</dbReference>
<evidence type="ECO:0000313" key="14">
    <source>
        <dbReference type="Proteomes" id="UP000319783"/>
    </source>
</evidence>
<evidence type="ECO:0000256" key="6">
    <source>
        <dbReference type="ARBA" id="ARBA00022759"/>
    </source>
</evidence>
<dbReference type="InterPro" id="IPR013408">
    <property type="entry name" value="Cas10/Csm1"/>
</dbReference>
<evidence type="ECO:0000256" key="4">
    <source>
        <dbReference type="ARBA" id="ARBA00022722"/>
    </source>
</evidence>
<comment type="similarity">
    <text evidence="1">Belongs to the CRISPR-associated Cas10/Csm1 family.</text>
</comment>
<dbReference type="PANTHER" id="PTHR36528:SF1">
    <property type="entry name" value="CRISPR SYSTEM SINGLE-STRAND-SPECIFIC DEOXYRIBONUCLEASE CAS10_CSM1 (SUBTYPE III-A)"/>
    <property type="match status" value="1"/>
</dbReference>
<evidence type="ECO:0000256" key="10">
    <source>
        <dbReference type="ARBA" id="ARBA00023118"/>
    </source>
</evidence>
<dbReference type="Gene3D" id="1.10.3210.10">
    <property type="entry name" value="Hypothetical protein af1432"/>
    <property type="match status" value="1"/>
</dbReference>
<comment type="caution">
    <text evidence="13">The sequence shown here is derived from an EMBL/GenBank/DDBJ whole genome shotgun (WGS) entry which is preliminary data.</text>
</comment>
<dbReference type="Proteomes" id="UP000319783">
    <property type="component" value="Unassembled WGS sequence"/>
</dbReference>
<evidence type="ECO:0000256" key="8">
    <source>
        <dbReference type="ARBA" id="ARBA00022839"/>
    </source>
</evidence>
<keyword evidence="8" id="KW-0269">Exonuclease</keyword>
<keyword evidence="4" id="KW-0540">Nuclease</keyword>
<accession>A0A533QAM6</accession>
<name>A0A533QAM6_9BACT</name>
<evidence type="ECO:0000256" key="11">
    <source>
        <dbReference type="ARBA" id="ARBA00032922"/>
    </source>
</evidence>
<evidence type="ECO:0000256" key="5">
    <source>
        <dbReference type="ARBA" id="ARBA00022741"/>
    </source>
</evidence>
<keyword evidence="6" id="KW-0255">Endonuclease</keyword>
<keyword evidence="9" id="KW-0067">ATP-binding</keyword>
<organism evidence="13 14">
    <name type="scientific">Candidatus Jettenia ecosi</name>
    <dbReference type="NCBI Taxonomy" id="2494326"/>
    <lineage>
        <taxon>Bacteria</taxon>
        <taxon>Pseudomonadati</taxon>
        <taxon>Planctomycetota</taxon>
        <taxon>Candidatus Brocadiia</taxon>
        <taxon>Candidatus Brocadiales</taxon>
        <taxon>Candidatus Brocadiaceae</taxon>
        <taxon>Candidatus Jettenia</taxon>
    </lineage>
</organism>
<keyword evidence="5" id="KW-0547">Nucleotide-binding</keyword>
<evidence type="ECO:0000313" key="13">
    <source>
        <dbReference type="EMBL" id="TLD41758.1"/>
    </source>
</evidence>
<dbReference type="SUPFAM" id="SSF109604">
    <property type="entry name" value="HD-domain/PDEase-like"/>
    <property type="match status" value="1"/>
</dbReference>
<dbReference type="InterPro" id="IPR000160">
    <property type="entry name" value="GGDEF_dom"/>
</dbReference>
<reference evidence="13 14" key="1">
    <citation type="submission" date="2019-04" db="EMBL/GenBank/DDBJ databases">
        <title>Genome of a novel bacterium Candidatus Jettenia ecosi reconstructed from metagenome of an anammox bioreactor.</title>
        <authorList>
            <person name="Mardanov A.V."/>
            <person name="Beletsky A.V."/>
            <person name="Ravin N.V."/>
            <person name="Botchkova E.A."/>
            <person name="Litti Y.V."/>
            <person name="Nozhevnikova A.N."/>
        </authorList>
    </citation>
    <scope>NUCLEOTIDE SEQUENCE [LARGE SCALE GENOMIC DNA]</scope>
    <source>
        <strain evidence="13">J2</strain>
    </source>
</reference>
<dbReference type="AlphaFoldDB" id="A0A533QAM6"/>
<dbReference type="GO" id="GO:0051607">
    <property type="term" value="P:defense response to virus"/>
    <property type="evidence" value="ECO:0007669"/>
    <property type="project" value="UniProtKB-KW"/>
</dbReference>
<dbReference type="GO" id="GO:0016740">
    <property type="term" value="F:transferase activity"/>
    <property type="evidence" value="ECO:0007669"/>
    <property type="project" value="UniProtKB-KW"/>
</dbReference>
<dbReference type="InterPro" id="IPR052117">
    <property type="entry name" value="Cas10/Csm1_subtype-III-A"/>
</dbReference>
<proteinExistence type="inferred from homology"/>
<sequence>MDETVYKVAIAGYFHDIGKFAERAKGHFHVDPEFINNHANLYQPFFNGRHTHQHAVYTAAFIDRIEKFLPKEFSKGNWGHADSFINLAAGHHKPENPLQWIIAMADRVSSGFDRNEFDNYNNEIGIKDYRKTRLFTLFEGINTDGKWKDDSPNSYKFRYPLKELSPKNIFPVACESMDNEHASKEYDTLFFNFVDALERLSHKQCIPLWLEHFDSLFMIYASYIPAATVGNVVPDVSLYDHSKTTAALASAIYLYHLQNGSIGEVEKIKDYIDKKFLIVTGDFYGIQDFIFTEGGSTNKAVAKLLRGRSFAVSLISELASDMLCREIGLTSCSIILNAAGKFTLLAPNTKEAKDKIKSAEEKINDWLIRIFFGESAIGISFIEASCSDFVSKKFSERWDSLSQETEKRKYNKINLERHGGVVGDYLDQFRNDLDKKLCPFCGKRPSSPEVENDKLLGDEKSACKICRDHIYIGTKLVKESRIAVTTKDAEIYGDKLKKPIFDFYQISFDVTEKLNGLANNGALLKYWDISISKEGNIAKDITAKFINGYVPVYDESDLQDNRYLAGKKSEQKKLELIEQITIDKDNKAPKTFSHISLKALEKDTHLGTEALGILKADVDNLGLIFSCGLKRYSLSRLATLSRQMNYYFSIYVPYVLSTQEAFKDIYTVFAGGDDLFLIGPWNRIVEFALFLSESFKGYVCGNVQITLSAGISVHKPGEPISSISERAETALKKSKANERNSVTVFEETVKWKEFGELNTIKKEIETWMDKSFINNAMLFRLNTFSHMAKQEKELLEGLEEKGEIDVEDWDCLKWKSNFKYNLVRNIGKKLKGDEKDKAIKDVEKAAIWLVQYGGAMKIPVWQIIYNQR</sequence>
<evidence type="ECO:0000256" key="9">
    <source>
        <dbReference type="ARBA" id="ARBA00022840"/>
    </source>
</evidence>
<evidence type="ECO:0000256" key="7">
    <source>
        <dbReference type="ARBA" id="ARBA00022801"/>
    </source>
</evidence>
<dbReference type="PANTHER" id="PTHR36528">
    <property type="entry name" value="CRISPR SYSTEM SINGLE-STRAND-SPECIFIC DEOXYRIBONUCLEASE CAS10/CSM1 (SUBTYPE III-A)"/>
    <property type="match status" value="1"/>
</dbReference>
<keyword evidence="3" id="KW-0808">Transferase</keyword>
<dbReference type="Pfam" id="PF22335">
    <property type="entry name" value="Cas10-Cmr2_palm2"/>
    <property type="match status" value="1"/>
</dbReference>
<dbReference type="Pfam" id="PF18211">
    <property type="entry name" value="Csm1_B"/>
    <property type="match status" value="1"/>
</dbReference>
<dbReference type="EMBL" id="SULG01000037">
    <property type="protein sequence ID" value="TLD41758.1"/>
    <property type="molecule type" value="Genomic_DNA"/>
</dbReference>
<evidence type="ECO:0000256" key="2">
    <source>
        <dbReference type="ARBA" id="ARBA00014333"/>
    </source>
</evidence>